<reference evidence="2" key="1">
    <citation type="journal article" date="2008" name="Appl. Microbiol. Biotechnol.">
        <title>Subtractive hybridization and random arbitrarily primed PCR analyses of a benzoate-assimilating bacterium, Desulfotignum balticum.</title>
        <authorList>
            <person name="Habe H."/>
            <person name="Kobuna A."/>
            <person name="Hosoda A."/>
            <person name="Kouzuma A."/>
            <person name="Yamane H."/>
            <person name="Nojiri H."/>
            <person name="Omori T."/>
            <person name="Watanabe K."/>
        </authorList>
    </citation>
    <scope>NUCLEOTIDE SEQUENCE</scope>
    <source>
        <strain evidence="2">DSM 7044</strain>
    </source>
</reference>
<keyword evidence="2" id="KW-0808">Transferase</keyword>
<protein>
    <submittedName>
        <fullName evidence="2">Methyltransferase</fullName>
    </submittedName>
</protein>
<dbReference type="SUPFAM" id="SSF53335">
    <property type="entry name" value="S-adenosyl-L-methionine-dependent methyltransferases"/>
    <property type="match status" value="1"/>
</dbReference>
<keyword evidence="2" id="KW-0489">Methyltransferase</keyword>
<accession>B2DD75</accession>
<name>B2DD75_9BACT</name>
<dbReference type="GO" id="GO:0008757">
    <property type="term" value="F:S-adenosylmethionine-dependent methyltransferase activity"/>
    <property type="evidence" value="ECO:0007669"/>
    <property type="project" value="InterPro"/>
</dbReference>
<dbReference type="EMBL" id="AB368180">
    <property type="protein sequence ID" value="BAG28264.1"/>
    <property type="molecule type" value="Genomic_DNA"/>
</dbReference>
<dbReference type="InterPro" id="IPR029063">
    <property type="entry name" value="SAM-dependent_MTases_sf"/>
</dbReference>
<organism evidence="2">
    <name type="scientific">Desulfotignum balticum</name>
    <dbReference type="NCBI Taxonomy" id="115781"/>
    <lineage>
        <taxon>Bacteria</taxon>
        <taxon>Pseudomonadati</taxon>
        <taxon>Thermodesulfobacteriota</taxon>
        <taxon>Desulfobacteria</taxon>
        <taxon>Desulfobacterales</taxon>
        <taxon>Desulfobacteraceae</taxon>
        <taxon>Desulfotignum</taxon>
    </lineage>
</organism>
<proteinExistence type="predicted"/>
<evidence type="ECO:0000313" key="2">
    <source>
        <dbReference type="EMBL" id="BAG28264.1"/>
    </source>
</evidence>
<dbReference type="Pfam" id="PF08241">
    <property type="entry name" value="Methyltransf_11"/>
    <property type="match status" value="1"/>
</dbReference>
<dbReference type="InterPro" id="IPR013216">
    <property type="entry name" value="Methyltransf_11"/>
</dbReference>
<dbReference type="Gene3D" id="3.40.50.150">
    <property type="entry name" value="Vaccinia Virus protein VP39"/>
    <property type="match status" value="1"/>
</dbReference>
<dbReference type="GO" id="GO:0032259">
    <property type="term" value="P:methylation"/>
    <property type="evidence" value="ECO:0007669"/>
    <property type="project" value="UniProtKB-KW"/>
</dbReference>
<evidence type="ECO:0000259" key="1">
    <source>
        <dbReference type="Pfam" id="PF08241"/>
    </source>
</evidence>
<dbReference type="AlphaFoldDB" id="B2DD75"/>
<sequence>MTSRSDFFDQRAENWEQAHYPGPVRERLQKLIQTFGVTPGETILDVGTGPGILIPYLEPLAGISGRVFAFDLSFPMVGQARRKTRADNDLVVQANVLEIPFGTGIFHRVICFAAFPHFEDPAIALQEMGRVLKPGGYLVIAHLMSRRELAAHHASHTGVEKDLLPHARQMAGLFLAAGFQEPEIKDMPGRYTAVARK</sequence>
<feature type="domain" description="Methyltransferase type 11" evidence="1">
    <location>
        <begin position="44"/>
        <end position="140"/>
    </location>
</feature>
<dbReference type="PANTHER" id="PTHR43591">
    <property type="entry name" value="METHYLTRANSFERASE"/>
    <property type="match status" value="1"/>
</dbReference>
<dbReference type="CDD" id="cd02440">
    <property type="entry name" value="AdoMet_MTases"/>
    <property type="match status" value="1"/>
</dbReference>